<dbReference type="EMBL" id="JAAGOH010000038">
    <property type="protein sequence ID" value="NDY93522.1"/>
    <property type="molecule type" value="Genomic_DNA"/>
</dbReference>
<name>A0A7C9TMR1_9BURK</name>
<dbReference type="PROSITE" id="PS51819">
    <property type="entry name" value="VOC"/>
    <property type="match status" value="1"/>
</dbReference>
<dbReference type="AlphaFoldDB" id="A0A7C9TMR1"/>
<feature type="domain" description="VOC" evidence="2">
    <location>
        <begin position="151"/>
        <end position="277"/>
    </location>
</feature>
<dbReference type="InterPro" id="IPR051785">
    <property type="entry name" value="MMCE/EMCE_epimerase"/>
</dbReference>
<dbReference type="InterPro" id="IPR004360">
    <property type="entry name" value="Glyas_Fos-R_dOase_dom"/>
</dbReference>
<dbReference type="InterPro" id="IPR029068">
    <property type="entry name" value="Glyas_Bleomycin-R_OHBP_Dase"/>
</dbReference>
<dbReference type="Proteomes" id="UP000484255">
    <property type="component" value="Unassembled WGS sequence"/>
</dbReference>
<dbReference type="RefSeq" id="WP_163459559.1">
    <property type="nucleotide sequence ID" value="NZ_JAAGOH010000038.1"/>
</dbReference>
<protein>
    <submittedName>
        <fullName evidence="3">Glyoxalase</fullName>
    </submittedName>
</protein>
<evidence type="ECO:0000259" key="2">
    <source>
        <dbReference type="PROSITE" id="PS51819"/>
    </source>
</evidence>
<organism evidence="3 4">
    <name type="scientific">Ideonella livida</name>
    <dbReference type="NCBI Taxonomy" id="2707176"/>
    <lineage>
        <taxon>Bacteria</taxon>
        <taxon>Pseudomonadati</taxon>
        <taxon>Pseudomonadota</taxon>
        <taxon>Betaproteobacteria</taxon>
        <taxon>Burkholderiales</taxon>
        <taxon>Sphaerotilaceae</taxon>
        <taxon>Ideonella</taxon>
    </lineage>
</organism>
<proteinExistence type="predicted"/>
<dbReference type="InterPro" id="IPR037523">
    <property type="entry name" value="VOC_core"/>
</dbReference>
<evidence type="ECO:0000256" key="1">
    <source>
        <dbReference type="ARBA" id="ARBA00022723"/>
    </source>
</evidence>
<dbReference type="Gene3D" id="3.10.180.10">
    <property type="entry name" value="2,3-Dihydroxybiphenyl 1,2-Dioxygenase, domain 1"/>
    <property type="match status" value="2"/>
</dbReference>
<dbReference type="GO" id="GO:0046872">
    <property type="term" value="F:metal ion binding"/>
    <property type="evidence" value="ECO:0007669"/>
    <property type="project" value="UniProtKB-KW"/>
</dbReference>
<dbReference type="Pfam" id="PF00903">
    <property type="entry name" value="Glyoxalase"/>
    <property type="match status" value="1"/>
</dbReference>
<dbReference type="PANTHER" id="PTHR43048:SF3">
    <property type="entry name" value="METHYLMALONYL-COA EPIMERASE, MITOCHONDRIAL"/>
    <property type="match status" value="1"/>
</dbReference>
<dbReference type="GO" id="GO:0046491">
    <property type="term" value="P:L-methylmalonyl-CoA metabolic process"/>
    <property type="evidence" value="ECO:0007669"/>
    <property type="project" value="TreeGrafter"/>
</dbReference>
<reference evidence="3 4" key="1">
    <citation type="submission" date="2020-02" db="EMBL/GenBank/DDBJ databases">
        <title>Ideonella bacterium strain TBM-1.</title>
        <authorList>
            <person name="Chen W.-M."/>
        </authorList>
    </citation>
    <scope>NUCLEOTIDE SEQUENCE [LARGE SCALE GENOMIC DNA]</scope>
    <source>
        <strain evidence="3 4">TBM-1</strain>
    </source>
</reference>
<sequence length="310" mass="33810">MSPILDIAFVRYQVTDLDLQEAFLLDFGLHRSARSADALYMRAAGPAHHAHISHLGPHNATLGLGFVARSAQALAALAARVGRPVEDNPEPGGGQRVRFADPAGFQIDVIHGQAQLPVLPTRAPLAFNPASGRQRFGTPVRLKPAPAAVTRLGHAALLVANFPAMLKFYTEVLGFKPSDTYHAGPTENVIAAFMHCGLGDTWTDHHTVALIAAQDGINRFDHTAFEVLDLDDLVQGGEHLKARGHRHSWGIGRHIQGSQLFDYWRDPFGHKIEHWTDGDLVNDSTPVGHAPVSAEELRQWAPELTPEFFA</sequence>
<keyword evidence="4" id="KW-1185">Reference proteome</keyword>
<keyword evidence="1" id="KW-0479">Metal-binding</keyword>
<evidence type="ECO:0000313" key="4">
    <source>
        <dbReference type="Proteomes" id="UP000484255"/>
    </source>
</evidence>
<dbReference type="SUPFAM" id="SSF54593">
    <property type="entry name" value="Glyoxalase/Bleomycin resistance protein/Dihydroxybiphenyl dioxygenase"/>
    <property type="match status" value="1"/>
</dbReference>
<gene>
    <name evidence="3" type="ORF">G3A44_20225</name>
</gene>
<dbReference type="PANTHER" id="PTHR43048">
    <property type="entry name" value="METHYLMALONYL-COA EPIMERASE"/>
    <property type="match status" value="1"/>
</dbReference>
<evidence type="ECO:0000313" key="3">
    <source>
        <dbReference type="EMBL" id="NDY93522.1"/>
    </source>
</evidence>
<accession>A0A7C9TMR1</accession>
<comment type="caution">
    <text evidence="3">The sequence shown here is derived from an EMBL/GenBank/DDBJ whole genome shotgun (WGS) entry which is preliminary data.</text>
</comment>
<dbReference type="GO" id="GO:0004493">
    <property type="term" value="F:methylmalonyl-CoA epimerase activity"/>
    <property type="evidence" value="ECO:0007669"/>
    <property type="project" value="TreeGrafter"/>
</dbReference>